<proteinExistence type="predicted"/>
<protein>
    <submittedName>
        <fullName evidence="1">Uncharacterized protein</fullName>
    </submittedName>
</protein>
<dbReference type="EMBL" id="OL396571">
    <property type="protein sequence ID" value="UGC97724.1"/>
    <property type="molecule type" value="Genomic_DNA"/>
</dbReference>
<dbReference type="Proteomes" id="UP000828384">
    <property type="component" value="Segment"/>
</dbReference>
<accession>A0AAE9C8A8</accession>
<evidence type="ECO:0000313" key="2">
    <source>
        <dbReference type="Proteomes" id="UP000828384"/>
    </source>
</evidence>
<name>A0AAE9C8A8_9CAUD</name>
<organism evidence="1 2">
    <name type="scientific">Pantoea phage PdC23</name>
    <dbReference type="NCBI Taxonomy" id="2894356"/>
    <lineage>
        <taxon>Viruses</taxon>
        <taxon>Duplodnaviria</taxon>
        <taxon>Heunggongvirae</taxon>
        <taxon>Uroviricota</taxon>
        <taxon>Caudoviricetes</taxon>
        <taxon>Felixviridae</taxon>
        <taxon>Certevirus</taxon>
        <taxon>Certevirus C23</taxon>
    </lineage>
</organism>
<sequence>MPSVDELQNVATELNATLTEGVNTLDNYQVVTFTKYVRRVLPLDGYVFWVNSALINPDGQPTTVPVNGYIHLTTNTIQEEEALYDKNAVIFTGLSKIDDFNEVDGDTLYIGNFFGVDFAFSQRTGLNDPANLYHYFGHAIYPEMESQIINTADDLDLSRAIVSSSLPIWLSLTASGVALYPAMLSESNLPPPYATVRCSKVIGIAGGYYLDVNSNQYQLVQEEVKINFTGLRNDDIQNFWRFVNEYTLRDDALMGIMNIPVVQDERVPQNELNVIAMRKTITFQVNYYQGLMRDVARKLILKAIPNYLVSEK</sequence>
<gene>
    <name evidence="1" type="ORF">pdc_011</name>
</gene>
<evidence type="ECO:0000313" key="1">
    <source>
        <dbReference type="EMBL" id="UGC97724.1"/>
    </source>
</evidence>
<reference evidence="1" key="1">
    <citation type="journal article" date="2022" name="Curr. Microbiol.">
        <title>Isolation, Characterization, and Comparative Genomic Analysis of vB_Pd_C23, a Novel Bacteriophage of Pantoea dispersa.</title>
        <authorList>
            <person name="Grami E."/>
            <person name="Laadouze I."/>
            <person name="Ben Tiba S."/>
            <person name="Hafiane A."/>
            <person name="Sealey K.S."/>
            <person name="Saidi N."/>
        </authorList>
    </citation>
    <scope>NUCLEOTIDE SEQUENCE</scope>
</reference>
<keyword evidence="2" id="KW-1185">Reference proteome</keyword>